<sequence length="499" mass="55103">MPNSTLPKAWTSIDWSPDLVPLPLGPKLQPLDQALLDAAAANSGKLYVVAPADAVLAPNLAHFARVAAAERPDVGIFYGDEADTDAGGQVTTARCKPSFNPALMLADDYIGFPLVIRASVLAQIRPVFGWRHRSAAWYRLCLQALTRGIGIDRIPETLIAVPQGRQRAEASARRAALRAWFAEHDLPLEVGPGRVSDTLEIRRLLKDPPRVTLVVPTRQSRPAPGALPDGSTEPHIVRLLDSLKRSSYPQDRIHVLIGDDEPDDAIYRGRSDAFSIERVITTRAADEPFNYAAKMNQLWRRAGTDVMVLMNDDVVVRSTGWLEALMTFALDPNVGGVGARLIFPNSTIQHAGMFGGIYGACAHPWYGQDEAAPTYSGWALTQRDCSVVTGAVFATRRGAMEAVNGFDETFSLDFNDVDLCLKMRMLGLRIVYTPFAELWHNERSSRQNNLAPGDQMVHFVRRWADVLANDPAYSPQLRADTDRVQPRYTATQWVEARRA</sequence>
<reference evidence="1" key="2">
    <citation type="submission" date="2021-08" db="EMBL/GenBank/DDBJ databases">
        <authorList>
            <person name="Tani A."/>
            <person name="Ola A."/>
            <person name="Ogura Y."/>
            <person name="Katsura K."/>
            <person name="Hayashi T."/>
        </authorList>
    </citation>
    <scope>NUCLEOTIDE SEQUENCE</scope>
    <source>
        <strain evidence="1">NBRC 103626</strain>
    </source>
</reference>
<organism evidence="1 2">
    <name type="scientific">Methylobacterium gregans</name>
    <dbReference type="NCBI Taxonomy" id="374424"/>
    <lineage>
        <taxon>Bacteria</taxon>
        <taxon>Pseudomonadati</taxon>
        <taxon>Pseudomonadota</taxon>
        <taxon>Alphaproteobacteria</taxon>
        <taxon>Hyphomicrobiales</taxon>
        <taxon>Methylobacteriaceae</taxon>
        <taxon>Methylobacterium</taxon>
    </lineage>
</organism>
<dbReference type="RefSeq" id="WP_238303151.1">
    <property type="nucleotide sequence ID" value="NZ_BPQM01000057.1"/>
</dbReference>
<gene>
    <name evidence="1" type="ORF">NBEOAGPD_2426</name>
</gene>
<proteinExistence type="predicted"/>
<reference evidence="1" key="1">
    <citation type="journal article" date="2016" name="Front. Microbiol.">
        <title>Genome Sequence of the Piezophilic, Mesophilic Sulfate-Reducing Bacterium Desulfovibrio indicus J2T.</title>
        <authorList>
            <person name="Cao J."/>
            <person name="Maignien L."/>
            <person name="Shao Z."/>
            <person name="Alain K."/>
            <person name="Jebbar M."/>
        </authorList>
    </citation>
    <scope>NUCLEOTIDE SEQUENCE</scope>
    <source>
        <strain evidence="1">NBRC 103626</strain>
    </source>
</reference>
<protein>
    <recommendedName>
        <fullName evidence="3">Glycosyl transferase family 2</fullName>
    </recommendedName>
</protein>
<accession>A0AA37HNU0</accession>
<name>A0AA37HNU0_9HYPH</name>
<dbReference type="Pfam" id="PF13641">
    <property type="entry name" value="Glyco_tranf_2_3"/>
    <property type="match status" value="1"/>
</dbReference>
<evidence type="ECO:0000313" key="2">
    <source>
        <dbReference type="Proteomes" id="UP001055108"/>
    </source>
</evidence>
<dbReference type="AlphaFoldDB" id="A0AA37HNU0"/>
<dbReference type="EMBL" id="BPQM01000057">
    <property type="protein sequence ID" value="GJD79204.1"/>
    <property type="molecule type" value="Genomic_DNA"/>
</dbReference>
<keyword evidence="2" id="KW-1185">Reference proteome</keyword>
<dbReference type="SUPFAM" id="SSF53448">
    <property type="entry name" value="Nucleotide-diphospho-sugar transferases"/>
    <property type="match status" value="2"/>
</dbReference>
<evidence type="ECO:0000313" key="1">
    <source>
        <dbReference type="EMBL" id="GJD79204.1"/>
    </source>
</evidence>
<dbReference type="Gene3D" id="3.90.550.10">
    <property type="entry name" value="Spore Coat Polysaccharide Biosynthesis Protein SpsA, Chain A"/>
    <property type="match status" value="1"/>
</dbReference>
<dbReference type="InterPro" id="IPR029044">
    <property type="entry name" value="Nucleotide-diphossugar_trans"/>
</dbReference>
<comment type="caution">
    <text evidence="1">The sequence shown here is derived from an EMBL/GenBank/DDBJ whole genome shotgun (WGS) entry which is preliminary data.</text>
</comment>
<dbReference type="PANTHER" id="PTHR43179:SF7">
    <property type="entry name" value="RHAMNOSYLTRANSFERASE WBBL"/>
    <property type="match status" value="1"/>
</dbReference>
<dbReference type="PANTHER" id="PTHR43179">
    <property type="entry name" value="RHAMNOSYLTRANSFERASE WBBL"/>
    <property type="match status" value="1"/>
</dbReference>
<dbReference type="Proteomes" id="UP001055108">
    <property type="component" value="Unassembled WGS sequence"/>
</dbReference>
<evidence type="ECO:0008006" key="3">
    <source>
        <dbReference type="Google" id="ProtNLM"/>
    </source>
</evidence>